<keyword evidence="2" id="KW-1003">Cell membrane</keyword>
<protein>
    <submittedName>
        <fullName evidence="7">Branched-chain amino acid ABC transporter permease</fullName>
    </submittedName>
</protein>
<dbReference type="GO" id="GO:0015658">
    <property type="term" value="F:branched-chain amino acid transmembrane transporter activity"/>
    <property type="evidence" value="ECO:0007669"/>
    <property type="project" value="InterPro"/>
</dbReference>
<dbReference type="OrthoDB" id="9034298at2"/>
<name>A0A5J6MCM2_9PROT</name>
<feature type="transmembrane region" description="Helical" evidence="6">
    <location>
        <begin position="112"/>
        <end position="129"/>
    </location>
</feature>
<keyword evidence="4 6" id="KW-1133">Transmembrane helix</keyword>
<dbReference type="RefSeq" id="WP_151175585.1">
    <property type="nucleotide sequence ID" value="NZ_CP042906.1"/>
</dbReference>
<keyword evidence="3 6" id="KW-0812">Transmembrane</keyword>
<evidence type="ECO:0000256" key="1">
    <source>
        <dbReference type="ARBA" id="ARBA00004651"/>
    </source>
</evidence>
<dbReference type="Proteomes" id="UP000326202">
    <property type="component" value="Chromosome"/>
</dbReference>
<dbReference type="AlphaFoldDB" id="A0A5J6MCM2"/>
<dbReference type="PANTHER" id="PTHR30482:SF20">
    <property type="entry name" value="HIGH-AFFINITY BRANCHED-CHAIN AMINO ACID TRANSPORT SYSTEM PERMEASE PROTEIN LIVM"/>
    <property type="match status" value="1"/>
</dbReference>
<keyword evidence="8" id="KW-1185">Reference proteome</keyword>
<reference evidence="7 8" key="1">
    <citation type="submission" date="2019-08" db="EMBL/GenBank/DDBJ databases">
        <title>Hyperibacter terrae gen. nov., sp. nov. and Hyperibacter viscosus sp. nov., two new members in the family Rhodospirillaceae isolated from the rhizosphere of Hypericum perforatum.</title>
        <authorList>
            <person name="Noviana Z."/>
        </authorList>
    </citation>
    <scope>NUCLEOTIDE SEQUENCE [LARGE SCALE GENOMIC DNA]</scope>
    <source>
        <strain evidence="7 8">R5913</strain>
    </source>
</reference>
<sequence>MTPLRRDLLVTVILVVLAATVPYLTSTRYIVTQTTLFFIWAIVVTQWNLVLGVAGIFSLAQMALFAAGAYTTAMLGYYWGVPIALAMLAAAIIVVILSVIIGLACLRLRGPYVALLTLAIAQMLYLLIVNDTDCFTNPPSGCMPLFGGVRGISRFGDLGFRALLGSKWYIAHYYLGLVLLALAIIVSIVIIRGPLGLAFQALRDNPGYAMSRGISRFKYQLWVFAVSAFFTGLAGGFYAAQFAVVGPTVFSLSQLLLLLSMMVVGGLGRIWGPVLGALLLMLADEGVRELGDWRDIGLGLILILFVVPFRRGLTGAFEDLWRRLRPGKSLTAAGS</sequence>
<feature type="transmembrane region" description="Helical" evidence="6">
    <location>
        <begin position="37"/>
        <end position="57"/>
    </location>
</feature>
<organism evidence="7 8">
    <name type="scientific">Hypericibacter terrae</name>
    <dbReference type="NCBI Taxonomy" id="2602015"/>
    <lineage>
        <taxon>Bacteria</taxon>
        <taxon>Pseudomonadati</taxon>
        <taxon>Pseudomonadota</taxon>
        <taxon>Alphaproteobacteria</taxon>
        <taxon>Rhodospirillales</taxon>
        <taxon>Dongiaceae</taxon>
        <taxon>Hypericibacter</taxon>
    </lineage>
</organism>
<dbReference type="InterPro" id="IPR001851">
    <property type="entry name" value="ABC_transp_permease"/>
</dbReference>
<dbReference type="GO" id="GO:0005886">
    <property type="term" value="C:plasma membrane"/>
    <property type="evidence" value="ECO:0007669"/>
    <property type="project" value="UniProtKB-SubCell"/>
</dbReference>
<feature type="transmembrane region" description="Helical" evidence="6">
    <location>
        <begin position="85"/>
        <end position="105"/>
    </location>
</feature>
<evidence type="ECO:0000256" key="5">
    <source>
        <dbReference type="ARBA" id="ARBA00023136"/>
    </source>
</evidence>
<evidence type="ECO:0000256" key="6">
    <source>
        <dbReference type="SAM" id="Phobius"/>
    </source>
</evidence>
<dbReference type="EMBL" id="CP042906">
    <property type="protein sequence ID" value="QEX15098.1"/>
    <property type="molecule type" value="Genomic_DNA"/>
</dbReference>
<evidence type="ECO:0000256" key="3">
    <source>
        <dbReference type="ARBA" id="ARBA00022692"/>
    </source>
</evidence>
<keyword evidence="5 6" id="KW-0472">Membrane</keyword>
<accession>A0A5J6MCM2</accession>
<evidence type="ECO:0000256" key="2">
    <source>
        <dbReference type="ARBA" id="ARBA00022475"/>
    </source>
</evidence>
<proteinExistence type="predicted"/>
<evidence type="ECO:0000256" key="4">
    <source>
        <dbReference type="ARBA" id="ARBA00022989"/>
    </source>
</evidence>
<dbReference type="CDD" id="cd06581">
    <property type="entry name" value="TM_PBP1_LivM_like"/>
    <property type="match status" value="1"/>
</dbReference>
<gene>
    <name evidence="7" type="ORF">FRZ44_03780</name>
</gene>
<feature type="transmembrane region" description="Helical" evidence="6">
    <location>
        <begin position="173"/>
        <end position="199"/>
    </location>
</feature>
<feature type="transmembrane region" description="Helical" evidence="6">
    <location>
        <begin position="255"/>
        <end position="283"/>
    </location>
</feature>
<evidence type="ECO:0000313" key="7">
    <source>
        <dbReference type="EMBL" id="QEX15098.1"/>
    </source>
</evidence>
<dbReference type="KEGG" id="htq:FRZ44_03780"/>
<dbReference type="InterPro" id="IPR043428">
    <property type="entry name" value="LivM-like"/>
</dbReference>
<dbReference type="PANTHER" id="PTHR30482">
    <property type="entry name" value="HIGH-AFFINITY BRANCHED-CHAIN AMINO ACID TRANSPORT SYSTEM PERMEASE"/>
    <property type="match status" value="1"/>
</dbReference>
<comment type="subcellular location">
    <subcellularLocation>
        <location evidence="1">Cell membrane</location>
        <topology evidence="1">Multi-pass membrane protein</topology>
    </subcellularLocation>
</comment>
<feature type="transmembrane region" description="Helical" evidence="6">
    <location>
        <begin position="219"/>
        <end position="243"/>
    </location>
</feature>
<evidence type="ECO:0000313" key="8">
    <source>
        <dbReference type="Proteomes" id="UP000326202"/>
    </source>
</evidence>
<dbReference type="Pfam" id="PF02653">
    <property type="entry name" value="BPD_transp_2"/>
    <property type="match status" value="1"/>
</dbReference>